<dbReference type="Proteomes" id="UP000734854">
    <property type="component" value="Unassembled WGS sequence"/>
</dbReference>
<comment type="caution">
    <text evidence="1">The sequence shown here is derived from an EMBL/GenBank/DDBJ whole genome shotgun (WGS) entry which is preliminary data.</text>
</comment>
<dbReference type="AlphaFoldDB" id="A0A8J5G7R8"/>
<proteinExistence type="predicted"/>
<dbReference type="EMBL" id="JACMSC010000011">
    <property type="protein sequence ID" value="KAG6500084.1"/>
    <property type="molecule type" value="Genomic_DNA"/>
</dbReference>
<sequence>MINVACGYQLPNCRGNRSMCYDPRFMGDNGKMFYFHDAKGGDFRLVSDEHFQNNAHFIEWQPARHARDFTWVQALAVIFNTHWLVVSEYHMSAWDDGVNALAVL</sequence>
<protein>
    <submittedName>
        <fullName evidence="1">Uncharacterized protein</fullName>
    </submittedName>
</protein>
<keyword evidence="2" id="KW-1185">Reference proteome</keyword>
<evidence type="ECO:0000313" key="1">
    <source>
        <dbReference type="EMBL" id="KAG6500084.1"/>
    </source>
</evidence>
<reference evidence="1 2" key="1">
    <citation type="submission" date="2020-08" db="EMBL/GenBank/DDBJ databases">
        <title>Plant Genome Project.</title>
        <authorList>
            <person name="Zhang R.-G."/>
        </authorList>
    </citation>
    <scope>NUCLEOTIDE SEQUENCE [LARGE SCALE GENOMIC DNA]</scope>
    <source>
        <tissue evidence="1">Rhizome</tissue>
    </source>
</reference>
<organism evidence="1 2">
    <name type="scientific">Zingiber officinale</name>
    <name type="common">Ginger</name>
    <name type="synonym">Amomum zingiber</name>
    <dbReference type="NCBI Taxonomy" id="94328"/>
    <lineage>
        <taxon>Eukaryota</taxon>
        <taxon>Viridiplantae</taxon>
        <taxon>Streptophyta</taxon>
        <taxon>Embryophyta</taxon>
        <taxon>Tracheophyta</taxon>
        <taxon>Spermatophyta</taxon>
        <taxon>Magnoliopsida</taxon>
        <taxon>Liliopsida</taxon>
        <taxon>Zingiberales</taxon>
        <taxon>Zingiberaceae</taxon>
        <taxon>Zingiber</taxon>
    </lineage>
</organism>
<dbReference type="PANTHER" id="PTHR31656">
    <property type="entry name" value="ROOT CAP DOMAIN-CONTAINING PROTEIN"/>
    <property type="match status" value="1"/>
</dbReference>
<gene>
    <name evidence="1" type="ORF">ZIOFF_039898</name>
</gene>
<accession>A0A8J5G7R8</accession>
<name>A0A8J5G7R8_ZINOF</name>
<evidence type="ECO:0000313" key="2">
    <source>
        <dbReference type="Proteomes" id="UP000734854"/>
    </source>
</evidence>